<dbReference type="AlphaFoldDB" id="A0A9N8Z405"/>
<organism evidence="1 2">
    <name type="scientific">Cetraspora pellucida</name>
    <dbReference type="NCBI Taxonomy" id="1433469"/>
    <lineage>
        <taxon>Eukaryota</taxon>
        <taxon>Fungi</taxon>
        <taxon>Fungi incertae sedis</taxon>
        <taxon>Mucoromycota</taxon>
        <taxon>Glomeromycotina</taxon>
        <taxon>Glomeromycetes</taxon>
        <taxon>Diversisporales</taxon>
        <taxon>Gigasporaceae</taxon>
        <taxon>Cetraspora</taxon>
    </lineage>
</organism>
<gene>
    <name evidence="1" type="ORF">CPELLU_LOCUS1246</name>
</gene>
<evidence type="ECO:0000313" key="2">
    <source>
        <dbReference type="Proteomes" id="UP000789759"/>
    </source>
</evidence>
<dbReference type="Proteomes" id="UP000789759">
    <property type="component" value="Unassembled WGS sequence"/>
</dbReference>
<proteinExistence type="predicted"/>
<name>A0A9N8Z405_9GLOM</name>
<dbReference type="EMBL" id="CAJVQA010000441">
    <property type="protein sequence ID" value="CAG8474893.1"/>
    <property type="molecule type" value="Genomic_DNA"/>
</dbReference>
<keyword evidence="2" id="KW-1185">Reference proteome</keyword>
<reference evidence="1" key="1">
    <citation type="submission" date="2021-06" db="EMBL/GenBank/DDBJ databases">
        <authorList>
            <person name="Kallberg Y."/>
            <person name="Tangrot J."/>
            <person name="Rosling A."/>
        </authorList>
    </citation>
    <scope>NUCLEOTIDE SEQUENCE</scope>
    <source>
        <strain evidence="1">FL966</strain>
    </source>
</reference>
<comment type="caution">
    <text evidence="1">The sequence shown here is derived from an EMBL/GenBank/DDBJ whole genome shotgun (WGS) entry which is preliminary data.</text>
</comment>
<protein>
    <submittedName>
        <fullName evidence="1">17526_t:CDS:1</fullName>
    </submittedName>
</protein>
<accession>A0A9N8Z405</accession>
<sequence>MYDDHHVTADFLWPIDETFISWFNMSNYLTAEYPEKIVSLLNETDQMIAAPNLRIAYIRSCTVLKYGWAK</sequence>
<evidence type="ECO:0000313" key="1">
    <source>
        <dbReference type="EMBL" id="CAG8474893.1"/>
    </source>
</evidence>